<dbReference type="InterPro" id="IPR057240">
    <property type="entry name" value="ParB_dimer_C"/>
</dbReference>
<dbReference type="CDD" id="cd16393">
    <property type="entry name" value="SPO0J_N"/>
    <property type="match status" value="1"/>
</dbReference>
<comment type="caution">
    <text evidence="7">The sequence shown here is derived from an EMBL/GenBank/DDBJ whole genome shotgun (WGS) entry which is preliminary data.</text>
</comment>
<dbReference type="Gene3D" id="1.10.10.2830">
    <property type="match status" value="1"/>
</dbReference>
<dbReference type="PANTHER" id="PTHR33375">
    <property type="entry name" value="CHROMOSOME-PARTITIONING PROTEIN PARB-RELATED"/>
    <property type="match status" value="1"/>
</dbReference>
<dbReference type="InterPro" id="IPR003115">
    <property type="entry name" value="ParB_N"/>
</dbReference>
<evidence type="ECO:0000256" key="2">
    <source>
        <dbReference type="ARBA" id="ARBA00022829"/>
    </source>
</evidence>
<organism evidence="7 8">
    <name type="scientific">Sphingomonas mollis</name>
    <dbReference type="NCBI Taxonomy" id="2795726"/>
    <lineage>
        <taxon>Bacteria</taxon>
        <taxon>Pseudomonadati</taxon>
        <taxon>Pseudomonadota</taxon>
        <taxon>Alphaproteobacteria</taxon>
        <taxon>Sphingomonadales</taxon>
        <taxon>Sphingomonadaceae</taxon>
        <taxon>Sphingomonas</taxon>
    </lineage>
</organism>
<feature type="region of interest" description="Disordered" evidence="5">
    <location>
        <begin position="218"/>
        <end position="248"/>
    </location>
</feature>
<accession>A0ABS0XQW2</accession>
<dbReference type="PANTHER" id="PTHR33375:SF1">
    <property type="entry name" value="CHROMOSOME-PARTITIONING PROTEIN PARB-RELATED"/>
    <property type="match status" value="1"/>
</dbReference>
<evidence type="ECO:0000256" key="1">
    <source>
        <dbReference type="ARBA" id="ARBA00006295"/>
    </source>
</evidence>
<dbReference type="InterPro" id="IPR041468">
    <property type="entry name" value="HTH_ParB/Spo0J"/>
</dbReference>
<comment type="function">
    <text evidence="4">Involved in chromosome partition. Localize to both poles of the predivisional cell following completion of DNA replication. Binds to the DNA origin of replication.</text>
</comment>
<feature type="domain" description="ParB-like N-terminal" evidence="6">
    <location>
        <begin position="40"/>
        <end position="129"/>
    </location>
</feature>
<keyword evidence="8" id="KW-1185">Reference proteome</keyword>
<feature type="compositionally biased region" description="Basic and acidic residues" evidence="5">
    <location>
        <begin position="218"/>
        <end position="236"/>
    </location>
</feature>
<dbReference type="RefSeq" id="WP_199038083.1">
    <property type="nucleotide sequence ID" value="NZ_JAELXS010000006.1"/>
</dbReference>
<gene>
    <name evidence="7" type="ORF">JAO74_11565</name>
</gene>
<dbReference type="Pfam" id="PF02195">
    <property type="entry name" value="ParB_N"/>
    <property type="match status" value="1"/>
</dbReference>
<reference evidence="8" key="1">
    <citation type="submission" date="2020-12" db="EMBL/GenBank/DDBJ databases">
        <title>Hymenobacter sp.</title>
        <authorList>
            <person name="Kim M.K."/>
        </authorList>
    </citation>
    <scope>NUCLEOTIDE SEQUENCE [LARGE SCALE GENOMIC DNA]</scope>
    <source>
        <strain evidence="8">BT553</strain>
    </source>
</reference>
<evidence type="ECO:0000313" key="7">
    <source>
        <dbReference type="EMBL" id="MBJ6122429.1"/>
    </source>
</evidence>
<evidence type="ECO:0000259" key="6">
    <source>
        <dbReference type="SMART" id="SM00470"/>
    </source>
</evidence>
<dbReference type="EMBL" id="JAELXS010000006">
    <property type="protein sequence ID" value="MBJ6122429.1"/>
    <property type="molecule type" value="Genomic_DNA"/>
</dbReference>
<keyword evidence="3" id="KW-0238">DNA-binding</keyword>
<dbReference type="Gene3D" id="3.90.1530.30">
    <property type="match status" value="1"/>
</dbReference>
<dbReference type="InterPro" id="IPR004437">
    <property type="entry name" value="ParB/RepB/Spo0J"/>
</dbReference>
<name>A0ABS0XQW2_9SPHN</name>
<evidence type="ECO:0000256" key="3">
    <source>
        <dbReference type="ARBA" id="ARBA00023125"/>
    </source>
</evidence>
<dbReference type="NCBIfam" id="TIGR00180">
    <property type="entry name" value="parB_part"/>
    <property type="match status" value="1"/>
</dbReference>
<feature type="region of interest" description="Disordered" evidence="5">
    <location>
        <begin position="23"/>
        <end position="53"/>
    </location>
</feature>
<comment type="similarity">
    <text evidence="1">Belongs to the ParB family.</text>
</comment>
<dbReference type="SUPFAM" id="SSF110849">
    <property type="entry name" value="ParB/Sulfiredoxin"/>
    <property type="match status" value="1"/>
</dbReference>
<dbReference type="InterPro" id="IPR050336">
    <property type="entry name" value="Chromosome_partition/occlusion"/>
</dbReference>
<dbReference type="Pfam" id="PF23552">
    <property type="entry name" value="ParB_C"/>
    <property type="match status" value="1"/>
</dbReference>
<evidence type="ECO:0000256" key="4">
    <source>
        <dbReference type="ARBA" id="ARBA00025472"/>
    </source>
</evidence>
<proteinExistence type="inferred from homology"/>
<protein>
    <submittedName>
        <fullName evidence="7">ParB/RepB/Spo0J family partition protein</fullName>
    </submittedName>
</protein>
<evidence type="ECO:0000256" key="5">
    <source>
        <dbReference type="SAM" id="MobiDB-lite"/>
    </source>
</evidence>
<sequence>MSEAARRPRGGLGRGLDALLGEMAREAPVASDTETPSGLRMLPVNSLAPHPDQPRRRFDEALLDELAASIAARGLIQPIVVRPHGHQFQIVAGERRWRAAQRARLHEVPVVVRDLDDAETLEIALIENIQRQDLNAIEEAQAYQRLAGEYGHTQDALAKIVHKSRSHVANLLRLLELPDEVQAQVVDGSLSMGHARALLGAPDVEGLASQVVARGMSVRETEKLARESKAPRDRAGANRPSSQGGMDAGNADIAALERQLADLLGVAVSVTHGEKGGSLTLGYSTLDQLDMICQRLTGETI</sequence>
<keyword evidence="2" id="KW-0159">Chromosome partition</keyword>
<dbReference type="SMART" id="SM00470">
    <property type="entry name" value="ParB"/>
    <property type="match status" value="1"/>
</dbReference>
<dbReference type="InterPro" id="IPR036086">
    <property type="entry name" value="ParB/Sulfiredoxin_sf"/>
</dbReference>
<dbReference type="Proteomes" id="UP000640426">
    <property type="component" value="Unassembled WGS sequence"/>
</dbReference>
<evidence type="ECO:0000313" key="8">
    <source>
        <dbReference type="Proteomes" id="UP000640426"/>
    </source>
</evidence>
<dbReference type="Pfam" id="PF17762">
    <property type="entry name" value="HTH_ParB"/>
    <property type="match status" value="1"/>
</dbReference>